<evidence type="ECO:0000313" key="2">
    <source>
        <dbReference type="EMBL" id="OUE02516.1"/>
    </source>
</evidence>
<evidence type="ECO:0000256" key="1">
    <source>
        <dbReference type="SAM" id="SignalP"/>
    </source>
</evidence>
<evidence type="ECO:0000313" key="3">
    <source>
        <dbReference type="Proteomes" id="UP000195062"/>
    </source>
</evidence>
<name>A0A251XI65_CLAMM</name>
<accession>A0A251XI65</accession>
<keyword evidence="1" id="KW-0732">Signal</keyword>
<dbReference type="AlphaFoldDB" id="A0A251XI65"/>
<dbReference type="EMBL" id="MDHH01000002">
    <property type="protein sequence ID" value="OUE02516.1"/>
    <property type="molecule type" value="Genomic_DNA"/>
</dbReference>
<sequence>MRISRTTLSILTITALAVGGVAAPASAAPDSQHPASASSKLPAGDRARIAQRLVDFGVPAELRAGLLDGIDHDRVLDAATGATPASADTLVHDGLAYEVSRFADGSFIATALEKPESGSAVRPDDIQDCSRYTGAGVTEYSHCLVISDTPTLTLQFRASYYRSGRASGIDEISDWDIQAYAGSCALQEFDIVKARYGSATGPAKARLRCFANAVSGIASSYPYLDLVVDGSGARSASNF</sequence>
<comment type="caution">
    <text evidence="2">The sequence shown here is derived from an EMBL/GenBank/DDBJ whole genome shotgun (WGS) entry which is preliminary data.</text>
</comment>
<gene>
    <name evidence="2" type="ORF">CMMCAS07_10900</name>
</gene>
<proteinExistence type="predicted"/>
<evidence type="ECO:0008006" key="4">
    <source>
        <dbReference type="Google" id="ProtNLM"/>
    </source>
</evidence>
<feature type="signal peptide" evidence="1">
    <location>
        <begin position="1"/>
        <end position="27"/>
    </location>
</feature>
<keyword evidence="3" id="KW-1185">Reference proteome</keyword>
<reference evidence="2 3" key="1">
    <citation type="submission" date="2016-08" db="EMBL/GenBank/DDBJ databases">
        <title>Genome sequence of Clavibacter michiganensis subsp. michiganensis strain CASJ007.</title>
        <authorList>
            <person name="Thapa S.P."/>
            <person name="Coaker G."/>
        </authorList>
    </citation>
    <scope>NUCLEOTIDE SEQUENCE [LARGE SCALE GENOMIC DNA]</scope>
    <source>
        <strain evidence="2">CASJ007</strain>
    </source>
</reference>
<dbReference type="Proteomes" id="UP000195062">
    <property type="component" value="Unassembled WGS sequence"/>
</dbReference>
<protein>
    <recommendedName>
        <fullName evidence="4">Secreted protein</fullName>
    </recommendedName>
</protein>
<feature type="chain" id="PRO_5013123687" description="Secreted protein" evidence="1">
    <location>
        <begin position="28"/>
        <end position="239"/>
    </location>
</feature>
<organism evidence="2 3">
    <name type="scientific">Clavibacter michiganensis subsp. michiganensis</name>
    <dbReference type="NCBI Taxonomy" id="33013"/>
    <lineage>
        <taxon>Bacteria</taxon>
        <taxon>Bacillati</taxon>
        <taxon>Actinomycetota</taxon>
        <taxon>Actinomycetes</taxon>
        <taxon>Micrococcales</taxon>
        <taxon>Microbacteriaceae</taxon>
        <taxon>Clavibacter</taxon>
    </lineage>
</organism>